<dbReference type="Proteomes" id="UP000001514">
    <property type="component" value="Unassembled WGS sequence"/>
</dbReference>
<dbReference type="EMBL" id="GL377566">
    <property type="protein sequence ID" value="EFJ37509.1"/>
    <property type="molecule type" value="Genomic_DNA"/>
</dbReference>
<feature type="non-terminal residue" evidence="2">
    <location>
        <position position="95"/>
    </location>
</feature>
<dbReference type="SMART" id="SM00028">
    <property type="entry name" value="TPR"/>
    <property type="match status" value="2"/>
</dbReference>
<proteinExistence type="predicted"/>
<dbReference type="eggNOG" id="KOG0376">
    <property type="taxonomic scope" value="Eukaryota"/>
</dbReference>
<feature type="non-terminal residue" evidence="2">
    <location>
        <position position="1"/>
    </location>
</feature>
<sequence length="95" mass="10662">EEANKQRTIGNEHFKSQDYCAAIKCYSRSLSLDHGIAATFANRALCYLKMRDWNTAISDCSEAITIDCGYAKAYYRRALAFEGLGDLRGALKDLQ</sequence>
<dbReference type="KEGG" id="smo:SELMODRAFT_7420"/>
<organism evidence="3">
    <name type="scientific">Selaginella moellendorffii</name>
    <name type="common">Spikemoss</name>
    <dbReference type="NCBI Taxonomy" id="88036"/>
    <lineage>
        <taxon>Eukaryota</taxon>
        <taxon>Viridiplantae</taxon>
        <taxon>Streptophyta</taxon>
        <taxon>Embryophyta</taxon>
        <taxon>Tracheophyta</taxon>
        <taxon>Lycopodiopsida</taxon>
        <taxon>Selaginellales</taxon>
        <taxon>Selaginellaceae</taxon>
        <taxon>Selaginella</taxon>
    </lineage>
</organism>
<dbReference type="PANTHER" id="PTHR46423">
    <property type="entry name" value="RNA POLYMERASE II-ASSOCIATED PROTEIN 3"/>
    <property type="match status" value="1"/>
</dbReference>
<name>D8QSW3_SELML</name>
<dbReference type="InParanoid" id="D8QSW3"/>
<evidence type="ECO:0000256" key="1">
    <source>
        <dbReference type="ARBA" id="ARBA00022803"/>
    </source>
</evidence>
<keyword evidence="1" id="KW-0802">TPR repeat</keyword>
<dbReference type="PANTHER" id="PTHR46423:SF1">
    <property type="entry name" value="RNA POLYMERASE II-ASSOCIATED PROTEIN 3"/>
    <property type="match status" value="1"/>
</dbReference>
<reference evidence="2 3" key="1">
    <citation type="journal article" date="2011" name="Science">
        <title>The Selaginella genome identifies genetic changes associated with the evolution of vascular plants.</title>
        <authorList>
            <person name="Banks J.A."/>
            <person name="Nishiyama T."/>
            <person name="Hasebe M."/>
            <person name="Bowman J.L."/>
            <person name="Gribskov M."/>
            <person name="dePamphilis C."/>
            <person name="Albert V.A."/>
            <person name="Aono N."/>
            <person name="Aoyama T."/>
            <person name="Ambrose B.A."/>
            <person name="Ashton N.W."/>
            <person name="Axtell M.J."/>
            <person name="Barker E."/>
            <person name="Barker M.S."/>
            <person name="Bennetzen J.L."/>
            <person name="Bonawitz N.D."/>
            <person name="Chapple C."/>
            <person name="Cheng C."/>
            <person name="Correa L.G."/>
            <person name="Dacre M."/>
            <person name="DeBarry J."/>
            <person name="Dreyer I."/>
            <person name="Elias M."/>
            <person name="Engstrom E.M."/>
            <person name="Estelle M."/>
            <person name="Feng L."/>
            <person name="Finet C."/>
            <person name="Floyd S.K."/>
            <person name="Frommer W.B."/>
            <person name="Fujita T."/>
            <person name="Gramzow L."/>
            <person name="Gutensohn M."/>
            <person name="Harholt J."/>
            <person name="Hattori M."/>
            <person name="Heyl A."/>
            <person name="Hirai T."/>
            <person name="Hiwatashi Y."/>
            <person name="Ishikawa M."/>
            <person name="Iwata M."/>
            <person name="Karol K.G."/>
            <person name="Koehler B."/>
            <person name="Kolukisaoglu U."/>
            <person name="Kubo M."/>
            <person name="Kurata T."/>
            <person name="Lalonde S."/>
            <person name="Li K."/>
            <person name="Li Y."/>
            <person name="Litt A."/>
            <person name="Lyons E."/>
            <person name="Manning G."/>
            <person name="Maruyama T."/>
            <person name="Michael T.P."/>
            <person name="Mikami K."/>
            <person name="Miyazaki S."/>
            <person name="Morinaga S."/>
            <person name="Murata T."/>
            <person name="Mueller-Roeber B."/>
            <person name="Nelson D.R."/>
            <person name="Obara M."/>
            <person name="Oguri Y."/>
            <person name="Olmstead R.G."/>
            <person name="Onodera N."/>
            <person name="Petersen B.L."/>
            <person name="Pils B."/>
            <person name="Prigge M."/>
            <person name="Rensing S.A."/>
            <person name="Riano-Pachon D.M."/>
            <person name="Roberts A.W."/>
            <person name="Sato Y."/>
            <person name="Scheller H.V."/>
            <person name="Schulz B."/>
            <person name="Schulz C."/>
            <person name="Shakirov E.V."/>
            <person name="Shibagaki N."/>
            <person name="Shinohara N."/>
            <person name="Shippen D.E."/>
            <person name="Soerensen I."/>
            <person name="Sotooka R."/>
            <person name="Sugimoto N."/>
            <person name="Sugita M."/>
            <person name="Sumikawa N."/>
            <person name="Tanurdzic M."/>
            <person name="Theissen G."/>
            <person name="Ulvskov P."/>
            <person name="Wakazuki S."/>
            <person name="Weng J.K."/>
            <person name="Willats W.W."/>
            <person name="Wipf D."/>
            <person name="Wolf P.G."/>
            <person name="Yang L."/>
            <person name="Zimmer A.D."/>
            <person name="Zhu Q."/>
            <person name="Mitros T."/>
            <person name="Hellsten U."/>
            <person name="Loque D."/>
            <person name="Otillar R."/>
            <person name="Salamov A."/>
            <person name="Schmutz J."/>
            <person name="Shapiro H."/>
            <person name="Lindquist E."/>
            <person name="Lucas S."/>
            <person name="Rokhsar D."/>
            <person name="Grigoriev I.V."/>
        </authorList>
    </citation>
    <scope>NUCLEOTIDE SEQUENCE [LARGE SCALE GENOMIC DNA]</scope>
</reference>
<dbReference type="STRING" id="88036.D8QSW3"/>
<protein>
    <submittedName>
        <fullName evidence="2">Uncharacterized protein</fullName>
    </submittedName>
</protein>
<dbReference type="InterPro" id="IPR051966">
    <property type="entry name" value="RPAP3"/>
</dbReference>
<dbReference type="SUPFAM" id="SSF48452">
    <property type="entry name" value="TPR-like"/>
    <property type="match status" value="1"/>
</dbReference>
<dbReference type="InterPro" id="IPR019734">
    <property type="entry name" value="TPR_rpt"/>
</dbReference>
<dbReference type="OrthoDB" id="629492at2759"/>
<dbReference type="OMA" id="HEAIACY"/>
<keyword evidence="3" id="KW-1185">Reference proteome</keyword>
<dbReference type="HOGENOM" id="CLU_141867_3_1_1"/>
<dbReference type="Gramene" id="EFJ37509">
    <property type="protein sequence ID" value="EFJ37509"/>
    <property type="gene ID" value="SELMODRAFT_7420"/>
</dbReference>
<evidence type="ECO:0000313" key="2">
    <source>
        <dbReference type="EMBL" id="EFJ37509.1"/>
    </source>
</evidence>
<dbReference type="AlphaFoldDB" id="D8QSW3"/>
<dbReference type="InterPro" id="IPR011990">
    <property type="entry name" value="TPR-like_helical_dom_sf"/>
</dbReference>
<dbReference type="Gene3D" id="1.25.40.10">
    <property type="entry name" value="Tetratricopeptide repeat domain"/>
    <property type="match status" value="1"/>
</dbReference>
<evidence type="ECO:0000313" key="3">
    <source>
        <dbReference type="Proteomes" id="UP000001514"/>
    </source>
</evidence>
<gene>
    <name evidence="2" type="ORF">SELMODRAFT_7420</name>
</gene>
<accession>D8QSW3</accession>